<accession>A0A1R1PN14</accession>
<protein>
    <submittedName>
        <fullName evidence="2">Uncharacterized protein</fullName>
    </submittedName>
</protein>
<proteinExistence type="predicted"/>
<sequence length="105" mass="11934">MLTISLEYWLSRLYTYSPPFCSSNFKYNPSLFLSIGCAIHWYFSPLATNAPVRNVSKVMFFLLASYFITGFTLSPSTMILSPLFLPCSTKSFAFGISCLPSIFFY</sequence>
<dbReference type="Proteomes" id="UP000188320">
    <property type="component" value="Unassembled WGS sequence"/>
</dbReference>
<organism evidence="2 3">
    <name type="scientific">Zancudomyces culisetae</name>
    <name type="common">Gut fungus</name>
    <name type="synonym">Smittium culisetae</name>
    <dbReference type="NCBI Taxonomy" id="1213189"/>
    <lineage>
        <taxon>Eukaryota</taxon>
        <taxon>Fungi</taxon>
        <taxon>Fungi incertae sedis</taxon>
        <taxon>Zoopagomycota</taxon>
        <taxon>Kickxellomycotina</taxon>
        <taxon>Harpellomycetes</taxon>
        <taxon>Harpellales</taxon>
        <taxon>Legeriomycetaceae</taxon>
        <taxon>Zancudomyces</taxon>
    </lineage>
</organism>
<keyword evidence="1" id="KW-0812">Transmembrane</keyword>
<feature type="transmembrane region" description="Helical" evidence="1">
    <location>
        <begin position="55"/>
        <end position="73"/>
    </location>
</feature>
<keyword evidence="3" id="KW-1185">Reference proteome</keyword>
<evidence type="ECO:0000313" key="3">
    <source>
        <dbReference type="Proteomes" id="UP000188320"/>
    </source>
</evidence>
<gene>
    <name evidence="2" type="ORF">AX774_g4171</name>
</gene>
<dbReference type="AlphaFoldDB" id="A0A1R1PN14"/>
<name>A0A1R1PN14_ZANCU</name>
<comment type="caution">
    <text evidence="2">The sequence shown here is derived from an EMBL/GenBank/DDBJ whole genome shotgun (WGS) entry which is preliminary data.</text>
</comment>
<dbReference type="EMBL" id="LSSK01000683">
    <property type="protein sequence ID" value="OMH82348.1"/>
    <property type="molecule type" value="Genomic_DNA"/>
</dbReference>
<evidence type="ECO:0000313" key="2">
    <source>
        <dbReference type="EMBL" id="OMH82348.1"/>
    </source>
</evidence>
<keyword evidence="1" id="KW-1133">Transmembrane helix</keyword>
<reference evidence="3" key="1">
    <citation type="submission" date="2017-01" db="EMBL/GenBank/DDBJ databases">
        <authorList>
            <person name="Wang Y."/>
            <person name="White M."/>
            <person name="Kvist S."/>
            <person name="Moncalvo J.-M."/>
        </authorList>
    </citation>
    <scope>NUCLEOTIDE SEQUENCE [LARGE SCALE GENOMIC DNA]</scope>
    <source>
        <strain evidence="3">COL-18-3</strain>
    </source>
</reference>
<keyword evidence="1" id="KW-0472">Membrane</keyword>
<evidence type="ECO:0000256" key="1">
    <source>
        <dbReference type="SAM" id="Phobius"/>
    </source>
</evidence>